<accession>A0A2P8D4G6</accession>
<evidence type="ECO:0000313" key="1">
    <source>
        <dbReference type="EMBL" id="PSK92111.1"/>
    </source>
</evidence>
<dbReference type="AlphaFoldDB" id="A0A2P8D4G6"/>
<sequence>MDAGRLQLNKTKIADLNQAQMELVNGGAPAGNTTGGIGVNPRGPVVPSVPYYVTCRNCNPQTNSVSCCDGV</sequence>
<comment type="caution">
    <text evidence="1">The sequence shown here is derived from an EMBL/GenBank/DDBJ whole genome shotgun (WGS) entry which is preliminary data.</text>
</comment>
<organism evidence="1 2">
    <name type="scientific">Taibaiella chishuiensis</name>
    <dbReference type="NCBI Taxonomy" id="1434707"/>
    <lineage>
        <taxon>Bacteria</taxon>
        <taxon>Pseudomonadati</taxon>
        <taxon>Bacteroidota</taxon>
        <taxon>Chitinophagia</taxon>
        <taxon>Chitinophagales</taxon>
        <taxon>Chitinophagaceae</taxon>
        <taxon>Taibaiella</taxon>
    </lineage>
</organism>
<dbReference type="NCBIfam" id="NF038153">
    <property type="entry name" value="lant_leader_L1a"/>
    <property type="match status" value="1"/>
</dbReference>
<dbReference type="Proteomes" id="UP000240572">
    <property type="component" value="Unassembled WGS sequence"/>
</dbReference>
<proteinExistence type="predicted"/>
<dbReference type="InterPro" id="IPR058238">
    <property type="entry name" value="Lant_leader_dom"/>
</dbReference>
<dbReference type="EMBL" id="PYGD01000004">
    <property type="protein sequence ID" value="PSK92111.1"/>
    <property type="molecule type" value="Genomic_DNA"/>
</dbReference>
<gene>
    <name evidence="1" type="ORF">B0I18_104209</name>
</gene>
<evidence type="ECO:0000313" key="2">
    <source>
        <dbReference type="Proteomes" id="UP000240572"/>
    </source>
</evidence>
<protein>
    <submittedName>
        <fullName evidence="1">Uncharacterized protein</fullName>
    </submittedName>
</protein>
<keyword evidence="2" id="KW-1185">Reference proteome</keyword>
<reference evidence="1 2" key="1">
    <citation type="submission" date="2018-03" db="EMBL/GenBank/DDBJ databases">
        <title>Genomic Encyclopedia of Type Strains, Phase III (KMG-III): the genomes of soil and plant-associated and newly described type strains.</title>
        <authorList>
            <person name="Whitman W."/>
        </authorList>
    </citation>
    <scope>NUCLEOTIDE SEQUENCE [LARGE SCALE GENOMIC DNA]</scope>
    <source>
        <strain evidence="1 2">CGMCC 1.12700</strain>
    </source>
</reference>
<name>A0A2P8D4G6_9BACT</name>